<comment type="similarity">
    <text evidence="6">Belongs to the peptidase M48 family.</text>
</comment>
<organism evidence="9 10">
    <name type="scientific">Sinisalibacter lacisalsi</name>
    <dbReference type="NCBI Taxonomy" id="1526570"/>
    <lineage>
        <taxon>Bacteria</taxon>
        <taxon>Pseudomonadati</taxon>
        <taxon>Pseudomonadota</taxon>
        <taxon>Alphaproteobacteria</taxon>
        <taxon>Rhodobacterales</taxon>
        <taxon>Roseobacteraceae</taxon>
        <taxon>Sinisalibacter</taxon>
    </lineage>
</organism>
<evidence type="ECO:0000313" key="9">
    <source>
        <dbReference type="EMBL" id="GGD24122.1"/>
    </source>
</evidence>
<dbReference type="InterPro" id="IPR001915">
    <property type="entry name" value="Peptidase_M48"/>
</dbReference>
<comment type="cofactor">
    <cofactor evidence="6">
        <name>Zn(2+)</name>
        <dbReference type="ChEBI" id="CHEBI:29105"/>
    </cofactor>
    <text evidence="6">Binds 1 zinc ion per subunit.</text>
</comment>
<evidence type="ECO:0000256" key="2">
    <source>
        <dbReference type="ARBA" id="ARBA00022723"/>
    </source>
</evidence>
<keyword evidence="2" id="KW-0479">Metal-binding</keyword>
<dbReference type="PANTHER" id="PTHR22726">
    <property type="entry name" value="METALLOENDOPEPTIDASE OMA1"/>
    <property type="match status" value="1"/>
</dbReference>
<feature type="transmembrane region" description="Helical" evidence="7">
    <location>
        <begin position="105"/>
        <end position="128"/>
    </location>
</feature>
<keyword evidence="7" id="KW-0812">Transmembrane</keyword>
<gene>
    <name evidence="9" type="ORF">GCM10011358_05710</name>
</gene>
<evidence type="ECO:0000256" key="7">
    <source>
        <dbReference type="SAM" id="Phobius"/>
    </source>
</evidence>
<keyword evidence="3 6" id="KW-0378">Hydrolase</keyword>
<dbReference type="InterPro" id="IPR051156">
    <property type="entry name" value="Mito/Outer_Membr_Metalloprot"/>
</dbReference>
<protein>
    <submittedName>
        <fullName evidence="9">Metalloendopeptidase</fullName>
    </submittedName>
</protein>
<reference evidence="10" key="1">
    <citation type="journal article" date="2019" name="Int. J. Syst. Evol. Microbiol.">
        <title>The Global Catalogue of Microorganisms (GCM) 10K type strain sequencing project: providing services to taxonomists for standard genome sequencing and annotation.</title>
        <authorList>
            <consortium name="The Broad Institute Genomics Platform"/>
            <consortium name="The Broad Institute Genome Sequencing Center for Infectious Disease"/>
            <person name="Wu L."/>
            <person name="Ma J."/>
        </authorList>
    </citation>
    <scope>NUCLEOTIDE SEQUENCE [LARGE SCALE GENOMIC DNA]</scope>
    <source>
        <strain evidence="10">CGMCC 1.12922</strain>
    </source>
</reference>
<dbReference type="Pfam" id="PF01435">
    <property type="entry name" value="Peptidase_M48"/>
    <property type="match status" value="1"/>
</dbReference>
<proteinExistence type="inferred from homology"/>
<keyword evidence="1 6" id="KW-0645">Protease</keyword>
<name>A0ABQ1QDL8_9RHOB</name>
<evidence type="ECO:0000256" key="6">
    <source>
        <dbReference type="RuleBase" id="RU003983"/>
    </source>
</evidence>
<evidence type="ECO:0000256" key="5">
    <source>
        <dbReference type="ARBA" id="ARBA00023049"/>
    </source>
</evidence>
<evidence type="ECO:0000256" key="3">
    <source>
        <dbReference type="ARBA" id="ARBA00022801"/>
    </source>
</evidence>
<feature type="domain" description="Peptidase M48" evidence="8">
    <location>
        <begin position="188"/>
        <end position="345"/>
    </location>
</feature>
<dbReference type="RefSeq" id="WP_229738024.1">
    <property type="nucleotide sequence ID" value="NZ_BMGI01000001.1"/>
</dbReference>
<evidence type="ECO:0000256" key="4">
    <source>
        <dbReference type="ARBA" id="ARBA00022833"/>
    </source>
</evidence>
<evidence type="ECO:0000313" key="10">
    <source>
        <dbReference type="Proteomes" id="UP000617355"/>
    </source>
</evidence>
<comment type="caution">
    <text evidence="9">The sequence shown here is derived from an EMBL/GenBank/DDBJ whole genome shotgun (WGS) entry which is preliminary data.</text>
</comment>
<dbReference type="Gene3D" id="3.30.2010.10">
    <property type="entry name" value="Metalloproteases ('zincins'), catalytic domain"/>
    <property type="match status" value="1"/>
</dbReference>
<keyword evidence="4 6" id="KW-0862">Zinc</keyword>
<dbReference type="CDD" id="cd07332">
    <property type="entry name" value="M48C_Oma1_like"/>
    <property type="match status" value="1"/>
</dbReference>
<dbReference type="EMBL" id="BMGI01000001">
    <property type="protein sequence ID" value="GGD24122.1"/>
    <property type="molecule type" value="Genomic_DNA"/>
</dbReference>
<keyword evidence="7" id="KW-0472">Membrane</keyword>
<keyword evidence="5 6" id="KW-0482">Metalloprotease</keyword>
<evidence type="ECO:0000259" key="8">
    <source>
        <dbReference type="Pfam" id="PF01435"/>
    </source>
</evidence>
<accession>A0ABQ1QDL8</accession>
<dbReference type="PANTHER" id="PTHR22726:SF1">
    <property type="entry name" value="METALLOENDOPEPTIDASE OMA1, MITOCHONDRIAL"/>
    <property type="match status" value="1"/>
</dbReference>
<keyword evidence="7" id="KW-1133">Transmembrane helix</keyword>
<feature type="transmembrane region" description="Helical" evidence="7">
    <location>
        <begin position="251"/>
        <end position="275"/>
    </location>
</feature>
<evidence type="ECO:0000256" key="1">
    <source>
        <dbReference type="ARBA" id="ARBA00022670"/>
    </source>
</evidence>
<sequence length="390" mass="41587">MTGAAAVHEAFADLVDGETAVVHRVALRLAPDRLIITLPNGAAQDWMADELREVPDQADLSGLMLARAGDPLTRLLIRDETITRLLRQNAPALHRRPPIENKGRIAGWAAGAVASVSLIIFVLVPVMANQLALFLPPAGEKALGDATFEQVRTALSDADFLPVEVCEAPAGVAALAKMEARLDAGHDLPYPVTVAVLDHDMVNAFALPGGRVILFRGLIEEAERAEEVAAVLAHELGHVVNRDPTRDALRLAGSIGVLGLIFGDFAGGTVMLLLANQLINAKYSQAAEIGADDYAHGLLSDAGLPPAALGSFFERLMAEYGDEAGWAEHFSTHPKMIERVDAAQAAQDRAERAGEIGDPVLTAAEWRALRTICGPQDDKGQSSSRRPERD</sequence>
<keyword evidence="10" id="KW-1185">Reference proteome</keyword>
<dbReference type="Proteomes" id="UP000617355">
    <property type="component" value="Unassembled WGS sequence"/>
</dbReference>